<accession>A0AA88N200</accession>
<organism evidence="2 3">
    <name type="scientific">Channa striata</name>
    <name type="common">Snakehead murrel</name>
    <name type="synonym">Ophicephalus striatus</name>
    <dbReference type="NCBI Taxonomy" id="64152"/>
    <lineage>
        <taxon>Eukaryota</taxon>
        <taxon>Metazoa</taxon>
        <taxon>Chordata</taxon>
        <taxon>Craniata</taxon>
        <taxon>Vertebrata</taxon>
        <taxon>Euteleostomi</taxon>
        <taxon>Actinopterygii</taxon>
        <taxon>Neopterygii</taxon>
        <taxon>Teleostei</taxon>
        <taxon>Neoteleostei</taxon>
        <taxon>Acanthomorphata</taxon>
        <taxon>Anabantaria</taxon>
        <taxon>Anabantiformes</taxon>
        <taxon>Channoidei</taxon>
        <taxon>Channidae</taxon>
        <taxon>Channa</taxon>
    </lineage>
</organism>
<reference evidence="2" key="1">
    <citation type="submission" date="2023-07" db="EMBL/GenBank/DDBJ databases">
        <title>Chromosome-level Genome Assembly of Striped Snakehead (Channa striata).</title>
        <authorList>
            <person name="Liu H."/>
        </authorList>
    </citation>
    <scope>NUCLEOTIDE SEQUENCE</scope>
    <source>
        <strain evidence="2">Gz</strain>
        <tissue evidence="2">Muscle</tissue>
    </source>
</reference>
<comment type="caution">
    <text evidence="2">The sequence shown here is derived from an EMBL/GenBank/DDBJ whole genome shotgun (WGS) entry which is preliminary data.</text>
</comment>
<dbReference type="EMBL" id="JAUPFM010000007">
    <property type="protein sequence ID" value="KAK2846946.1"/>
    <property type="molecule type" value="Genomic_DNA"/>
</dbReference>
<dbReference type="Proteomes" id="UP001187415">
    <property type="component" value="Unassembled WGS sequence"/>
</dbReference>
<dbReference type="AlphaFoldDB" id="A0AA88N200"/>
<evidence type="ECO:0000313" key="3">
    <source>
        <dbReference type="Proteomes" id="UP001187415"/>
    </source>
</evidence>
<proteinExistence type="predicted"/>
<keyword evidence="3" id="KW-1185">Reference proteome</keyword>
<name>A0AA88N200_CHASR</name>
<protein>
    <submittedName>
        <fullName evidence="2">Uncharacterized protein</fullName>
    </submittedName>
</protein>
<evidence type="ECO:0000313" key="2">
    <source>
        <dbReference type="EMBL" id="KAK2846946.1"/>
    </source>
</evidence>
<sequence>MTCCRRVRSFSEIWSNCCTIISVVAASLQELGPIQREGASPIAHVSIARSTIAPEAVLALNIKGRAKASYMTLRSEDRGGDIRRLWREENTKKRKRDNRESLTEAHKQKL</sequence>
<feature type="region of interest" description="Disordered" evidence="1">
    <location>
        <begin position="89"/>
        <end position="110"/>
    </location>
</feature>
<evidence type="ECO:0000256" key="1">
    <source>
        <dbReference type="SAM" id="MobiDB-lite"/>
    </source>
</evidence>
<gene>
    <name evidence="2" type="ORF">Q5P01_009945</name>
</gene>